<sequence length="155" mass="18043">MIDRLEEGIPFGMISQTSQNDTSQSSKNTTDTRSHTLDMQFKCMYLIALEFERQSDYWFERRPVRSPPPSLMRRRRPRVQQYLHDDADPPPCVLSVSSRGLLMYSSIFICLNDRNLPLSQIKEICMYSGIFCYDEQGNQGRSRPNLSPLPDNWAN</sequence>
<reference evidence="2" key="1">
    <citation type="submission" date="2021-01" db="EMBL/GenBank/DDBJ databases">
        <authorList>
            <person name="Corre E."/>
            <person name="Pelletier E."/>
            <person name="Niang G."/>
            <person name="Scheremetjew M."/>
            <person name="Finn R."/>
            <person name="Kale V."/>
            <person name="Holt S."/>
            <person name="Cochrane G."/>
            <person name="Meng A."/>
            <person name="Brown T."/>
            <person name="Cohen L."/>
        </authorList>
    </citation>
    <scope>NUCLEOTIDE SEQUENCE</scope>
    <source>
        <strain evidence="2">CCMP1381</strain>
    </source>
</reference>
<feature type="region of interest" description="Disordered" evidence="1">
    <location>
        <begin position="1"/>
        <end position="33"/>
    </location>
</feature>
<organism evidence="2">
    <name type="scientific">Octactis speculum</name>
    <dbReference type="NCBI Taxonomy" id="3111310"/>
    <lineage>
        <taxon>Eukaryota</taxon>
        <taxon>Sar</taxon>
        <taxon>Stramenopiles</taxon>
        <taxon>Ochrophyta</taxon>
        <taxon>Dictyochophyceae</taxon>
        <taxon>Dictyochales</taxon>
        <taxon>Dictyochaceae</taxon>
        <taxon>Octactis</taxon>
    </lineage>
</organism>
<proteinExistence type="predicted"/>
<protein>
    <submittedName>
        <fullName evidence="2">Uncharacterized protein</fullName>
    </submittedName>
</protein>
<accession>A0A7S2HHX9</accession>
<name>A0A7S2HHX9_9STRA</name>
<feature type="compositionally biased region" description="Low complexity" evidence="1">
    <location>
        <begin position="15"/>
        <end position="29"/>
    </location>
</feature>
<gene>
    <name evidence="2" type="ORF">DSPE1174_LOCUS31948</name>
</gene>
<evidence type="ECO:0000313" key="2">
    <source>
        <dbReference type="EMBL" id="CAD9491320.1"/>
    </source>
</evidence>
<dbReference type="EMBL" id="HBGS01061226">
    <property type="protein sequence ID" value="CAD9491320.1"/>
    <property type="molecule type" value="Transcribed_RNA"/>
</dbReference>
<dbReference type="AlphaFoldDB" id="A0A7S2HHX9"/>
<evidence type="ECO:0000256" key="1">
    <source>
        <dbReference type="SAM" id="MobiDB-lite"/>
    </source>
</evidence>